<dbReference type="InterPro" id="IPR052516">
    <property type="entry name" value="N-heterocyclic_Hydroxylase"/>
</dbReference>
<evidence type="ECO:0000313" key="3">
    <source>
        <dbReference type="Proteomes" id="UP000011864"/>
    </source>
</evidence>
<dbReference type="PIRSF" id="PIRSF036389">
    <property type="entry name" value="IOR_B"/>
    <property type="match status" value="1"/>
</dbReference>
<dbReference type="Pfam" id="PF20256">
    <property type="entry name" value="MoCoBD_2"/>
    <property type="match status" value="1"/>
</dbReference>
<dbReference type="GO" id="GO:0016491">
    <property type="term" value="F:oxidoreductase activity"/>
    <property type="evidence" value="ECO:0007669"/>
    <property type="project" value="InterPro"/>
</dbReference>
<dbReference type="EMBL" id="CP003837">
    <property type="protein sequence ID" value="AGH46554.1"/>
    <property type="molecule type" value="Genomic_DNA"/>
</dbReference>
<dbReference type="Proteomes" id="UP000011864">
    <property type="component" value="Chromosome"/>
</dbReference>
<evidence type="ECO:0000259" key="1">
    <source>
        <dbReference type="SMART" id="SM01008"/>
    </source>
</evidence>
<dbReference type="InterPro" id="IPR008274">
    <property type="entry name" value="AldOxase/xan_DH_MoCoBD1"/>
</dbReference>
<dbReference type="Gene3D" id="3.30.365.10">
    <property type="entry name" value="Aldehyde oxidase/xanthine dehydrogenase, molybdopterin binding domain"/>
    <property type="match status" value="4"/>
</dbReference>
<dbReference type="SMART" id="SM01008">
    <property type="entry name" value="Ald_Xan_dh_C"/>
    <property type="match status" value="1"/>
</dbReference>
<name>K6ZT74_9ALTE</name>
<sequence>MGKLTRRAFLTAGVIAGGGLLVGVTVGFAIRPGHRTPELAKFMQKDGEVLINAWVKLLPDNTISVIVPHAEMGQGAHTALPMMLADEMDADWSKVSMEQAPAHNEYANFHIARDVVLPGKVPGYLNDTVDGVFLTVTQQLGLQITGGSYSVRATGVRGMRVAGAAARELLMNAAAKKWQVPVAEIRSENSYLYHDASNKSAPYIDFAAEAASHKGETFPTLKSPEQFKIMGQESIQRFDIPAKVDGTAKFGIDVVLPNMKYATVKTSPVFGTTLSSMDASDAETMKGVIKIVKLDNGVGVIADSYWQAKKAIAKIKLNFTENQANETNSATLFNQFRADMDQAVVDGDEQEDYAIGDARKVLKQAANIIEAEYQVPYLAHVTMEPMNCTAWVHDGQVELWSGVQNPLGTKNSIVDNFGYEQEQVSVNNMYLGGGFGRRGRPDYTIQAVALATALPGVPVKMIWSREEDVQHDLYRPALLSRFKASLNAQGLPEAWENQFVDKHEPVEAPYIPYSIANKYIHYVDSPTHVPFGPWRSVDHSQHAFFTESFIDELAAAAAVDPYKYRRKLLDAEPRYQTVLDTAAKMANWGKTMPDGWGQGIALHACFGSIVAQVVDLDLSNGTPRVDKVYCAADPGYAVSPNGFRAQMESGINCGLSAALYGEVTIKDGAVEQSNFHDYPVMRMNASPDIEVTIINSGEDIGGGGEPGTPPIAPALTNAIFAVTGKRIRKLPVSLA</sequence>
<reference evidence="2 3" key="1">
    <citation type="journal article" date="2013" name="Genome Announc.">
        <title>Complete Genome Sequence of Glaciecola psychrophila Strain 170T.</title>
        <authorList>
            <person name="Yin J."/>
            <person name="Chen J."/>
            <person name="Liu G."/>
            <person name="Yu Y."/>
            <person name="Song L."/>
            <person name="Wang X."/>
            <person name="Qu X."/>
        </authorList>
    </citation>
    <scope>NUCLEOTIDE SEQUENCE [LARGE SCALE GENOMIC DNA]</scope>
    <source>
        <strain evidence="2 3">170</strain>
    </source>
</reference>
<dbReference type="InterPro" id="IPR012368">
    <property type="entry name" value="OxRdtase_Mopterin-bd_su_IorB"/>
</dbReference>
<dbReference type="OrthoDB" id="9767994at2"/>
<protein>
    <recommendedName>
        <fullName evidence="1">Aldehyde oxidase/xanthine dehydrogenase a/b hammerhead domain-containing protein</fullName>
    </recommendedName>
</protein>
<dbReference type="KEGG" id="gps:C427_4452"/>
<dbReference type="InterPro" id="IPR037165">
    <property type="entry name" value="AldOxase/xan_DH_Mopterin-bd_sf"/>
</dbReference>
<dbReference type="HOGENOM" id="CLU_013917_0_1_6"/>
<proteinExistence type="predicted"/>
<dbReference type="PANTHER" id="PTHR47495">
    <property type="entry name" value="ALDEHYDE DEHYDROGENASE"/>
    <property type="match status" value="1"/>
</dbReference>
<dbReference type="eggNOG" id="COG1529">
    <property type="taxonomic scope" value="Bacteria"/>
</dbReference>
<dbReference type="RefSeq" id="WP_007640901.1">
    <property type="nucleotide sequence ID" value="NC_020514.1"/>
</dbReference>
<evidence type="ECO:0000313" key="2">
    <source>
        <dbReference type="EMBL" id="AGH46554.1"/>
    </source>
</evidence>
<dbReference type="AlphaFoldDB" id="K6ZT74"/>
<accession>K6ZT74</accession>
<dbReference type="PANTHER" id="PTHR47495:SF2">
    <property type="entry name" value="ALDEHYDE DEHYDROGENASE"/>
    <property type="match status" value="1"/>
</dbReference>
<feature type="domain" description="Aldehyde oxidase/xanthine dehydrogenase a/b hammerhead" evidence="1">
    <location>
        <begin position="245"/>
        <end position="323"/>
    </location>
</feature>
<dbReference type="InterPro" id="IPR006311">
    <property type="entry name" value="TAT_signal"/>
</dbReference>
<dbReference type="PATRIC" id="fig|1129794.4.peg.4433"/>
<dbReference type="InterPro" id="IPR000674">
    <property type="entry name" value="Ald_Oxase/Xan_DH_a/b"/>
</dbReference>
<dbReference type="Pfam" id="PF02738">
    <property type="entry name" value="MoCoBD_1"/>
    <property type="match status" value="1"/>
</dbReference>
<organism evidence="2 3">
    <name type="scientific">Paraglaciecola psychrophila 170</name>
    <dbReference type="NCBI Taxonomy" id="1129794"/>
    <lineage>
        <taxon>Bacteria</taxon>
        <taxon>Pseudomonadati</taxon>
        <taxon>Pseudomonadota</taxon>
        <taxon>Gammaproteobacteria</taxon>
        <taxon>Alteromonadales</taxon>
        <taxon>Alteromonadaceae</taxon>
        <taxon>Paraglaciecola</taxon>
    </lineage>
</organism>
<dbReference type="InterPro" id="IPR046867">
    <property type="entry name" value="AldOxase/xan_DH_MoCoBD2"/>
</dbReference>
<dbReference type="STRING" id="1129794.C427_4452"/>
<keyword evidence="3" id="KW-1185">Reference proteome</keyword>
<dbReference type="SUPFAM" id="SSF56003">
    <property type="entry name" value="Molybdenum cofactor-binding domain"/>
    <property type="match status" value="2"/>
</dbReference>
<gene>
    <name evidence="2" type="ORF">C427_4452</name>
</gene>
<dbReference type="PROSITE" id="PS51318">
    <property type="entry name" value="TAT"/>
    <property type="match status" value="1"/>
</dbReference>
<dbReference type="Gene3D" id="3.90.1170.50">
    <property type="entry name" value="Aldehyde oxidase/xanthine dehydrogenase, a/b hammerhead"/>
    <property type="match status" value="1"/>
</dbReference>